<feature type="compositionally biased region" description="Low complexity" evidence="2">
    <location>
        <begin position="533"/>
        <end position="549"/>
    </location>
</feature>
<comment type="similarity">
    <text evidence="1">Belongs to the LytR/CpsA/Psr (LCP) family.</text>
</comment>
<comment type="caution">
    <text evidence="5">The sequence shown here is derived from an EMBL/GenBank/DDBJ whole genome shotgun (WGS) entry which is preliminary data.</text>
</comment>
<dbReference type="PANTHER" id="PTHR33392">
    <property type="entry name" value="POLYISOPRENYL-TEICHOIC ACID--PEPTIDOGLYCAN TEICHOIC ACID TRANSFERASE TAGU"/>
    <property type="match status" value="1"/>
</dbReference>
<protein>
    <submittedName>
        <fullName evidence="5">LytR family transcriptional attenuator</fullName>
    </submittedName>
</protein>
<feature type="region of interest" description="Disordered" evidence="2">
    <location>
        <begin position="388"/>
        <end position="420"/>
    </location>
</feature>
<evidence type="ECO:0000313" key="5">
    <source>
        <dbReference type="EMBL" id="TDP93687.1"/>
    </source>
</evidence>
<dbReference type="NCBIfam" id="TIGR00350">
    <property type="entry name" value="lytR_cpsA_psr"/>
    <property type="match status" value="1"/>
</dbReference>
<keyword evidence="6" id="KW-1185">Reference proteome</keyword>
<feature type="domain" description="Cell envelope-related transcriptional attenuator" evidence="3">
    <location>
        <begin position="133"/>
        <end position="306"/>
    </location>
</feature>
<dbReference type="PANTHER" id="PTHR33392:SF6">
    <property type="entry name" value="POLYISOPRENYL-TEICHOIC ACID--PEPTIDOGLYCAN TEICHOIC ACID TRANSFERASE TAGU"/>
    <property type="match status" value="1"/>
</dbReference>
<proteinExistence type="inferred from homology"/>
<dbReference type="InterPro" id="IPR027381">
    <property type="entry name" value="LytR/CpsA/Psr_C"/>
</dbReference>
<accession>A0A4R6S3N2</accession>
<reference evidence="5 6" key="1">
    <citation type="submission" date="2019-03" db="EMBL/GenBank/DDBJ databases">
        <title>Genomic Encyclopedia of Type Strains, Phase IV (KMG-IV): sequencing the most valuable type-strain genomes for metagenomic binning, comparative biology and taxonomic classification.</title>
        <authorList>
            <person name="Goeker M."/>
        </authorList>
    </citation>
    <scope>NUCLEOTIDE SEQUENCE [LARGE SCALE GENOMIC DNA]</scope>
    <source>
        <strain evidence="5 6">DSM 45361</strain>
    </source>
</reference>
<evidence type="ECO:0000256" key="1">
    <source>
        <dbReference type="ARBA" id="ARBA00006068"/>
    </source>
</evidence>
<feature type="compositionally biased region" description="Basic and acidic residues" evidence="2">
    <location>
        <begin position="1"/>
        <end position="13"/>
    </location>
</feature>
<dbReference type="Proteomes" id="UP000295444">
    <property type="component" value="Unassembled WGS sequence"/>
</dbReference>
<evidence type="ECO:0000256" key="2">
    <source>
        <dbReference type="SAM" id="MobiDB-lite"/>
    </source>
</evidence>
<dbReference type="Pfam" id="PF13399">
    <property type="entry name" value="LytR_C"/>
    <property type="match status" value="1"/>
</dbReference>
<feature type="domain" description="LytR/CpsA/Psr regulator C-terminal" evidence="4">
    <location>
        <begin position="432"/>
        <end position="516"/>
    </location>
</feature>
<gene>
    <name evidence="5" type="ORF">EV186_10681</name>
</gene>
<dbReference type="Gene3D" id="3.40.630.190">
    <property type="entry name" value="LCP protein"/>
    <property type="match status" value="1"/>
</dbReference>
<dbReference type="RefSeq" id="WP_243754352.1">
    <property type="nucleotide sequence ID" value="NZ_SNXZ01000006.1"/>
</dbReference>
<organism evidence="5 6">
    <name type="scientific">Labedaea rhizosphaerae</name>
    <dbReference type="NCBI Taxonomy" id="598644"/>
    <lineage>
        <taxon>Bacteria</taxon>
        <taxon>Bacillati</taxon>
        <taxon>Actinomycetota</taxon>
        <taxon>Actinomycetes</taxon>
        <taxon>Pseudonocardiales</taxon>
        <taxon>Pseudonocardiaceae</taxon>
        <taxon>Labedaea</taxon>
    </lineage>
</organism>
<evidence type="ECO:0000259" key="3">
    <source>
        <dbReference type="Pfam" id="PF03816"/>
    </source>
</evidence>
<dbReference type="Pfam" id="PF03816">
    <property type="entry name" value="LytR_cpsA_psr"/>
    <property type="match status" value="1"/>
</dbReference>
<feature type="compositionally biased region" description="Low complexity" evidence="2">
    <location>
        <begin position="394"/>
        <end position="415"/>
    </location>
</feature>
<feature type="region of interest" description="Disordered" evidence="2">
    <location>
        <begin position="1"/>
        <end position="30"/>
    </location>
</feature>
<dbReference type="InterPro" id="IPR004474">
    <property type="entry name" value="LytR_CpsA_psr"/>
</dbReference>
<dbReference type="Gene3D" id="3.30.70.2390">
    <property type="match status" value="1"/>
</dbReference>
<dbReference type="EMBL" id="SNXZ01000006">
    <property type="protein sequence ID" value="TDP93687.1"/>
    <property type="molecule type" value="Genomic_DNA"/>
</dbReference>
<evidence type="ECO:0000313" key="6">
    <source>
        <dbReference type="Proteomes" id="UP000295444"/>
    </source>
</evidence>
<sequence>MSERAPEDERSPDEVGATTEPALTPASVPVPRRRSPVVRVGLNSSRSLFALVSAAVLATTGYYWWNVGNPNDNVVTTDVIDQQGIDTPQGKPLDGAVDMLLVGMDSRTDAYGNPLPDDEMAYLHAGISDGERNTDTMILVHIPIDGTRATAISFPRDSWVEQAGPYGKHKLNSAFVYAYNDTRKTLINKGDTDEKDVDKKATIAGRKNLIKTIEKLTGGTVSIDKYAEVNLASFYEITKAIGGVQVCLKKPVNDVKSGAHFKAGVQTVSGASALSFVRQRYGLPNGDLDRIVRQQVFLGALANKVLSASMLTDAGKLHELLEAVKRSVVLSSNWDLLTFAQQMQGLSSGNIRFTTIPTLGNAVIGGADVIRVDPDAVKAFVGSITADERGQPHTTTSGSSSVTTTGSPTSKTNTTAPVEPAGQDQATVAVGQITVDVRNGSDQHGLAAKISGELTTLGFQQGLIGDAPVQPKTVVEYAPGDEQAGRQVVTELGGTASLKVNSSLISGHVRVILGKDHEDGRSGLTGPVNLRKAPTPGDTTTTSTNAPTDSIQAGALTCVN</sequence>
<dbReference type="InterPro" id="IPR050922">
    <property type="entry name" value="LytR/CpsA/Psr_CW_biosynth"/>
</dbReference>
<name>A0A4R6S3N2_LABRH</name>
<feature type="region of interest" description="Disordered" evidence="2">
    <location>
        <begin position="516"/>
        <end position="549"/>
    </location>
</feature>
<dbReference type="AlphaFoldDB" id="A0A4R6S3N2"/>
<evidence type="ECO:0000259" key="4">
    <source>
        <dbReference type="Pfam" id="PF13399"/>
    </source>
</evidence>